<protein>
    <submittedName>
        <fullName evidence="2">Excisionase family DNA-binding protein</fullName>
    </submittedName>
</protein>
<name>A0A849C2D9_9NOCA</name>
<dbReference type="InterPro" id="IPR010093">
    <property type="entry name" value="SinI_DNA-bd"/>
</dbReference>
<dbReference type="Pfam" id="PF12728">
    <property type="entry name" value="HTH_17"/>
    <property type="match status" value="1"/>
</dbReference>
<gene>
    <name evidence="2" type="ORF">HLB23_23645</name>
</gene>
<accession>A0A849C2D9</accession>
<dbReference type="SUPFAM" id="SSF46955">
    <property type="entry name" value="Putative DNA-binding domain"/>
    <property type="match status" value="1"/>
</dbReference>
<dbReference type="Proteomes" id="UP000586827">
    <property type="component" value="Unassembled WGS sequence"/>
</dbReference>
<dbReference type="AlphaFoldDB" id="A0A849C2D9"/>
<dbReference type="InterPro" id="IPR041657">
    <property type="entry name" value="HTH_17"/>
</dbReference>
<feature type="domain" description="Helix-turn-helix" evidence="1">
    <location>
        <begin position="86"/>
        <end position="132"/>
    </location>
</feature>
<dbReference type="NCBIfam" id="TIGR01764">
    <property type="entry name" value="excise"/>
    <property type="match status" value="1"/>
</dbReference>
<keyword evidence="2" id="KW-0238">DNA-binding</keyword>
<dbReference type="InterPro" id="IPR009061">
    <property type="entry name" value="DNA-bd_dom_put_sf"/>
</dbReference>
<evidence type="ECO:0000313" key="3">
    <source>
        <dbReference type="Proteomes" id="UP000586827"/>
    </source>
</evidence>
<reference evidence="2 3" key="1">
    <citation type="submission" date="2020-05" db="EMBL/GenBank/DDBJ databases">
        <title>MicrobeNet Type strains.</title>
        <authorList>
            <person name="Nicholson A.C."/>
        </authorList>
    </citation>
    <scope>NUCLEOTIDE SEQUENCE [LARGE SCALE GENOMIC DNA]</scope>
    <source>
        <strain evidence="2 3">JCM 3224</strain>
    </source>
</reference>
<evidence type="ECO:0000313" key="2">
    <source>
        <dbReference type="EMBL" id="NNH72814.1"/>
    </source>
</evidence>
<organism evidence="2 3">
    <name type="scientific">Nocardia uniformis</name>
    <dbReference type="NCBI Taxonomy" id="53432"/>
    <lineage>
        <taxon>Bacteria</taxon>
        <taxon>Bacillati</taxon>
        <taxon>Actinomycetota</taxon>
        <taxon>Actinomycetes</taxon>
        <taxon>Mycobacteriales</taxon>
        <taxon>Nocardiaceae</taxon>
        <taxon>Nocardia</taxon>
    </lineage>
</organism>
<dbReference type="EMBL" id="JABELX010000008">
    <property type="protein sequence ID" value="NNH72814.1"/>
    <property type="molecule type" value="Genomic_DNA"/>
</dbReference>
<comment type="caution">
    <text evidence="2">The sequence shown here is derived from an EMBL/GenBank/DDBJ whole genome shotgun (WGS) entry which is preliminary data.</text>
</comment>
<dbReference type="GO" id="GO:0003677">
    <property type="term" value="F:DNA binding"/>
    <property type="evidence" value="ECO:0007669"/>
    <property type="project" value="UniProtKB-KW"/>
</dbReference>
<evidence type="ECO:0000259" key="1">
    <source>
        <dbReference type="Pfam" id="PF12728"/>
    </source>
</evidence>
<keyword evidence="3" id="KW-1185">Reference proteome</keyword>
<proteinExistence type="predicted"/>
<sequence length="167" mass="18386">MIDVYGGGTVTETLNERTLLPEHPDQLAEVRRFLDSMASPVEVTILRSAEGEVVALPAEVFEGLRLLAVALAEGKAVTVAPLHTTLTTQEAAELLGMSRPTFVKLLDAAEIPFTRPGRHRRVRLADVLAFREYRRAERAAGLSELTRISEDLGLYDDVPSEPLSRHD</sequence>